<dbReference type="OrthoDB" id="9855842at2"/>
<accession>A0A5C5WN98</accession>
<dbReference type="RefSeq" id="WP_146510919.1">
    <property type="nucleotide sequence ID" value="NZ_SIHI01000012.1"/>
</dbReference>
<evidence type="ECO:0000313" key="1">
    <source>
        <dbReference type="EMBL" id="TWT51581.1"/>
    </source>
</evidence>
<keyword evidence="2" id="KW-1185">Reference proteome</keyword>
<dbReference type="PROSITE" id="PS51257">
    <property type="entry name" value="PROKAR_LIPOPROTEIN"/>
    <property type="match status" value="1"/>
</dbReference>
<evidence type="ECO:0008006" key="3">
    <source>
        <dbReference type="Google" id="ProtNLM"/>
    </source>
</evidence>
<name>A0A5C5WN98_9PLAN</name>
<sequence length="155" mass="17146">MMRHSSNSERQSLIVWMSRSVFAVTLALTLCGCAKSSEELLIGRWYSGEMTIRFRPDRSVAWNSSAGMAIGRYQFLGENRQAQNSAGSPNLVLDVIRKGESGRYQFQATLLGKNRLQLKTVDRNSDSLNGISRTAMVLRRASDDKLGGGVANVSR</sequence>
<dbReference type="EMBL" id="SIHI01000012">
    <property type="protein sequence ID" value="TWT51581.1"/>
    <property type="molecule type" value="Genomic_DNA"/>
</dbReference>
<comment type="caution">
    <text evidence="1">The sequence shown here is derived from an EMBL/GenBank/DDBJ whole genome shotgun (WGS) entry which is preliminary data.</text>
</comment>
<reference evidence="1 2" key="1">
    <citation type="submission" date="2019-02" db="EMBL/GenBank/DDBJ databases">
        <title>Deep-cultivation of Planctomycetes and their phenomic and genomic characterization uncovers novel biology.</title>
        <authorList>
            <person name="Wiegand S."/>
            <person name="Jogler M."/>
            <person name="Boedeker C."/>
            <person name="Pinto D."/>
            <person name="Vollmers J."/>
            <person name="Rivas-Marin E."/>
            <person name="Kohn T."/>
            <person name="Peeters S.H."/>
            <person name="Heuer A."/>
            <person name="Rast P."/>
            <person name="Oberbeckmann S."/>
            <person name="Bunk B."/>
            <person name="Jeske O."/>
            <person name="Meyerdierks A."/>
            <person name="Storesund J.E."/>
            <person name="Kallscheuer N."/>
            <person name="Luecker S."/>
            <person name="Lage O.M."/>
            <person name="Pohl T."/>
            <person name="Merkel B.J."/>
            <person name="Hornburger P."/>
            <person name="Mueller R.-W."/>
            <person name="Bruemmer F."/>
            <person name="Labrenz M."/>
            <person name="Spormann A.M."/>
            <person name="Op Den Camp H."/>
            <person name="Overmann J."/>
            <person name="Amann R."/>
            <person name="Jetten M.S.M."/>
            <person name="Mascher T."/>
            <person name="Medema M.H."/>
            <person name="Devos D.P."/>
            <person name="Kaster A.-K."/>
            <person name="Ovreas L."/>
            <person name="Rohde M."/>
            <person name="Galperin M.Y."/>
            <person name="Jogler C."/>
        </authorList>
    </citation>
    <scope>NUCLEOTIDE SEQUENCE [LARGE SCALE GENOMIC DNA]</scope>
    <source>
        <strain evidence="1 2">KOR42</strain>
    </source>
</reference>
<dbReference type="AlphaFoldDB" id="A0A5C5WN98"/>
<protein>
    <recommendedName>
        <fullName evidence="3">Lipocalin-like domain-containing protein</fullName>
    </recommendedName>
</protein>
<proteinExistence type="predicted"/>
<evidence type="ECO:0000313" key="2">
    <source>
        <dbReference type="Proteomes" id="UP000317243"/>
    </source>
</evidence>
<organism evidence="1 2">
    <name type="scientific">Thalassoglobus neptunius</name>
    <dbReference type="NCBI Taxonomy" id="1938619"/>
    <lineage>
        <taxon>Bacteria</taxon>
        <taxon>Pseudomonadati</taxon>
        <taxon>Planctomycetota</taxon>
        <taxon>Planctomycetia</taxon>
        <taxon>Planctomycetales</taxon>
        <taxon>Planctomycetaceae</taxon>
        <taxon>Thalassoglobus</taxon>
    </lineage>
</organism>
<gene>
    <name evidence="1" type="ORF">KOR42_34690</name>
</gene>
<dbReference type="Proteomes" id="UP000317243">
    <property type="component" value="Unassembled WGS sequence"/>
</dbReference>